<dbReference type="PANTHER" id="PTHR12341:SF41">
    <property type="entry name" value="5'-3' EXORIBONUCLEASE 2"/>
    <property type="match status" value="1"/>
</dbReference>
<evidence type="ECO:0000313" key="8">
    <source>
        <dbReference type="EMBL" id="CAF3961705.1"/>
    </source>
</evidence>
<dbReference type="AlphaFoldDB" id="A0A819L7N4"/>
<keyword evidence="4" id="KW-0378">Hydrolase</keyword>
<evidence type="ECO:0000256" key="6">
    <source>
        <dbReference type="SAM" id="MobiDB-lite"/>
    </source>
</evidence>
<dbReference type="GO" id="GO:0003723">
    <property type="term" value="F:RNA binding"/>
    <property type="evidence" value="ECO:0007669"/>
    <property type="project" value="TreeGrafter"/>
</dbReference>
<keyword evidence="3" id="KW-0540">Nuclease</keyword>
<evidence type="ECO:0000256" key="4">
    <source>
        <dbReference type="ARBA" id="ARBA00022801"/>
    </source>
</evidence>
<comment type="similarity">
    <text evidence="1">Belongs to the 5'-3' exonuclease family. XRN2/RAT1 subfamily.</text>
</comment>
<dbReference type="GO" id="GO:0006397">
    <property type="term" value="P:mRNA processing"/>
    <property type="evidence" value="ECO:0007669"/>
    <property type="project" value="UniProtKB-KW"/>
</dbReference>
<feature type="region of interest" description="Disordered" evidence="6">
    <location>
        <begin position="97"/>
        <end position="125"/>
    </location>
</feature>
<keyword evidence="5" id="KW-0269">Exonuclease</keyword>
<gene>
    <name evidence="8" type="ORF">JBS370_LOCUS24128</name>
</gene>
<feature type="compositionally biased region" description="Basic and acidic residues" evidence="6">
    <location>
        <begin position="614"/>
        <end position="624"/>
    </location>
</feature>
<dbReference type="Proteomes" id="UP000663836">
    <property type="component" value="Unassembled WGS sequence"/>
</dbReference>
<feature type="compositionally biased region" description="Basic and acidic residues" evidence="6">
    <location>
        <begin position="172"/>
        <end position="183"/>
    </location>
</feature>
<comment type="caution">
    <text evidence="8">The sequence shown here is derived from an EMBL/GenBank/DDBJ whole genome shotgun (WGS) entry which is preliminary data.</text>
</comment>
<proteinExistence type="inferred from homology"/>
<feature type="compositionally biased region" description="Low complexity" evidence="6">
    <location>
        <begin position="593"/>
        <end position="603"/>
    </location>
</feature>
<dbReference type="PANTHER" id="PTHR12341">
    <property type="entry name" value="5'-&gt;3' EXORIBONUCLEASE"/>
    <property type="match status" value="1"/>
</dbReference>
<evidence type="ECO:0000256" key="1">
    <source>
        <dbReference type="ARBA" id="ARBA00006994"/>
    </source>
</evidence>
<feature type="region of interest" description="Disordered" evidence="6">
    <location>
        <begin position="490"/>
        <end position="515"/>
    </location>
</feature>
<feature type="compositionally biased region" description="Polar residues" evidence="6">
    <location>
        <begin position="187"/>
        <end position="200"/>
    </location>
</feature>
<name>A0A819L7N4_9BILA</name>
<protein>
    <recommendedName>
        <fullName evidence="7">Xrn1 helical domain-containing protein</fullName>
    </recommendedName>
</protein>
<accession>A0A819L7N4</accession>
<dbReference type="GO" id="GO:0005634">
    <property type="term" value="C:nucleus"/>
    <property type="evidence" value="ECO:0007669"/>
    <property type="project" value="TreeGrafter"/>
</dbReference>
<feature type="compositionally biased region" description="Polar residues" evidence="6">
    <location>
        <begin position="640"/>
        <end position="653"/>
    </location>
</feature>
<evidence type="ECO:0000256" key="5">
    <source>
        <dbReference type="ARBA" id="ARBA00022839"/>
    </source>
</evidence>
<dbReference type="InterPro" id="IPR041412">
    <property type="entry name" value="Xrn1_helical"/>
</dbReference>
<keyword evidence="2" id="KW-0507">mRNA processing</keyword>
<reference evidence="8" key="1">
    <citation type="submission" date="2021-02" db="EMBL/GenBank/DDBJ databases">
        <authorList>
            <person name="Nowell W R."/>
        </authorList>
    </citation>
    <scope>NUCLEOTIDE SEQUENCE</scope>
</reference>
<evidence type="ECO:0000313" key="9">
    <source>
        <dbReference type="Proteomes" id="UP000663836"/>
    </source>
</evidence>
<dbReference type="Gene3D" id="1.25.40.1050">
    <property type="match status" value="1"/>
</dbReference>
<feature type="region of interest" description="Disordered" evidence="6">
    <location>
        <begin position="172"/>
        <end position="211"/>
    </location>
</feature>
<sequence>DLEIHYQLPFQWDLERAIDDWVFMCFFVGNDFLPHLPSLEIRENAIDRLIRIYKDNIPKFKGYLTENGIPNMERVEIILTSIGRMEDEIFMKRHEFDQQQRQRERNRSNNYQPPNKRLRSTTERNEPVALPVWMAAPQLEPQPIGQRPTSYISNPAQANVQLRHMQRIDFSANDRPKKRGHDEVEQETPNTPILEQQDSINNEEEENDPNDTVRLWEEGWRERYYKNKFNVSKADLEEFRIQVGQNYARGLCWVLQYYYQGVPAWDWYFPYHYAPFASDFLQVRDVPVLFDKKTKPFKPLEQLMAVFPSQSRKFLPIEWQSLMMEKESSIIDFYPLNFCVDLNGKRYEWQGVALLPFVDEKRLHRTLEHVYPTLTNEEQIRNQRDYDRLYIHSSDLCYDYFKELYVPGENQVTRKNPLDMPIMLSGGMAGQIWPDDDDKIKPIGTLIKPPLPNCEDIINNQVICVKYRDLSFDDDYIFKAKLLENVSMPPATLKPRDYDQVTPYRPNLGFAQRPQYQRDFAPAQRFIRHSMGSQQSYQQQQQEPGGYYPQRQPDRYYSQHQPGGDYPQRQSDRGFSQRQSDRDFSQRQAGEDYPQQQPGGFYPPRQPNTGFRPRHPDGGFRPRSSDGGFRPRQPDGYYSQRHQNPYNSYRPNY</sequence>
<dbReference type="Pfam" id="PF17846">
    <property type="entry name" value="XRN_M"/>
    <property type="match status" value="1"/>
</dbReference>
<dbReference type="GO" id="GO:0000956">
    <property type="term" value="P:nuclear-transcribed mRNA catabolic process"/>
    <property type="evidence" value="ECO:0007669"/>
    <property type="project" value="TreeGrafter"/>
</dbReference>
<feature type="non-terminal residue" evidence="8">
    <location>
        <position position="653"/>
    </location>
</feature>
<feature type="compositionally biased region" description="Low complexity" evidence="6">
    <location>
        <begin position="530"/>
        <end position="551"/>
    </location>
</feature>
<evidence type="ECO:0000256" key="2">
    <source>
        <dbReference type="ARBA" id="ARBA00022664"/>
    </source>
</evidence>
<evidence type="ECO:0000256" key="3">
    <source>
        <dbReference type="ARBA" id="ARBA00022722"/>
    </source>
</evidence>
<feature type="domain" description="Xrn1 helical" evidence="7">
    <location>
        <begin position="11"/>
        <end position="497"/>
    </location>
</feature>
<organism evidence="8 9">
    <name type="scientific">Rotaria sordida</name>
    <dbReference type="NCBI Taxonomy" id="392033"/>
    <lineage>
        <taxon>Eukaryota</taxon>
        <taxon>Metazoa</taxon>
        <taxon>Spiralia</taxon>
        <taxon>Gnathifera</taxon>
        <taxon>Rotifera</taxon>
        <taxon>Eurotatoria</taxon>
        <taxon>Bdelloidea</taxon>
        <taxon>Philodinida</taxon>
        <taxon>Philodinidae</taxon>
        <taxon>Rotaria</taxon>
    </lineage>
</organism>
<feature type="region of interest" description="Disordered" evidence="6">
    <location>
        <begin position="530"/>
        <end position="653"/>
    </location>
</feature>
<feature type="compositionally biased region" description="Basic and acidic residues" evidence="6">
    <location>
        <begin position="97"/>
        <end position="107"/>
    </location>
</feature>
<dbReference type="GO" id="GO:0004534">
    <property type="term" value="F:5'-3' RNA exonuclease activity"/>
    <property type="evidence" value="ECO:0007669"/>
    <property type="project" value="TreeGrafter"/>
</dbReference>
<dbReference type="FunFam" id="1.25.40.1050:FF:000002">
    <property type="entry name" value="5'-3' exoribonuclease"/>
    <property type="match status" value="1"/>
</dbReference>
<evidence type="ECO:0000259" key="7">
    <source>
        <dbReference type="Pfam" id="PF17846"/>
    </source>
</evidence>
<dbReference type="InterPro" id="IPR027073">
    <property type="entry name" value="5_3_exoribonuclease"/>
</dbReference>
<dbReference type="EMBL" id="CAJOBD010003692">
    <property type="protein sequence ID" value="CAF3961705.1"/>
    <property type="molecule type" value="Genomic_DNA"/>
</dbReference>